<keyword evidence="4 5" id="KW-0472">Membrane</keyword>
<feature type="transmembrane region" description="Helical" evidence="5">
    <location>
        <begin position="446"/>
        <end position="465"/>
    </location>
</feature>
<comment type="subcellular location">
    <subcellularLocation>
        <location evidence="1">Membrane</location>
        <topology evidence="1">Multi-pass membrane protein</topology>
    </subcellularLocation>
</comment>
<dbReference type="PANTHER" id="PTHR47547">
    <property type="match status" value="1"/>
</dbReference>
<evidence type="ECO:0000256" key="3">
    <source>
        <dbReference type="ARBA" id="ARBA00022989"/>
    </source>
</evidence>
<evidence type="ECO:0000256" key="1">
    <source>
        <dbReference type="ARBA" id="ARBA00004141"/>
    </source>
</evidence>
<dbReference type="InterPro" id="IPR052962">
    <property type="entry name" value="AA_Transporter_AGT"/>
</dbReference>
<feature type="transmembrane region" description="Helical" evidence="5">
    <location>
        <begin position="298"/>
        <end position="317"/>
    </location>
</feature>
<feature type="transmembrane region" description="Helical" evidence="5">
    <location>
        <begin position="384"/>
        <end position="403"/>
    </location>
</feature>
<feature type="transmembrane region" description="Helical" evidence="5">
    <location>
        <begin position="214"/>
        <end position="235"/>
    </location>
</feature>
<gene>
    <name evidence="6" type="ORF">ACFOYW_15795</name>
</gene>
<reference evidence="7" key="1">
    <citation type="journal article" date="2019" name="Int. J. Syst. Evol. Microbiol.">
        <title>The Global Catalogue of Microorganisms (GCM) 10K type strain sequencing project: providing services to taxonomists for standard genome sequencing and annotation.</title>
        <authorList>
            <consortium name="The Broad Institute Genomics Platform"/>
            <consortium name="The Broad Institute Genome Sequencing Center for Infectious Disease"/>
            <person name="Wu L."/>
            <person name="Ma J."/>
        </authorList>
    </citation>
    <scope>NUCLEOTIDE SEQUENCE [LARGE SCALE GENOMIC DNA]</scope>
    <source>
        <strain evidence="7">CGMCC 1.10363</strain>
    </source>
</reference>
<feature type="transmembrane region" description="Helical" evidence="5">
    <location>
        <begin position="91"/>
        <end position="124"/>
    </location>
</feature>
<evidence type="ECO:0000313" key="7">
    <source>
        <dbReference type="Proteomes" id="UP001595900"/>
    </source>
</evidence>
<name>A0ABV8Q8Z3_9MICO</name>
<evidence type="ECO:0000256" key="4">
    <source>
        <dbReference type="ARBA" id="ARBA00023136"/>
    </source>
</evidence>
<keyword evidence="7" id="KW-1185">Reference proteome</keyword>
<keyword evidence="3 5" id="KW-1133">Transmembrane helix</keyword>
<proteinExistence type="predicted"/>
<feature type="transmembrane region" description="Helical" evidence="5">
    <location>
        <begin position="21"/>
        <end position="41"/>
    </location>
</feature>
<dbReference type="Gene3D" id="1.20.1740.10">
    <property type="entry name" value="Amino acid/polyamine transporter I"/>
    <property type="match status" value="1"/>
</dbReference>
<dbReference type="RefSeq" id="WP_390231024.1">
    <property type="nucleotide sequence ID" value="NZ_JBHSCN010000006.1"/>
</dbReference>
<dbReference type="EMBL" id="JBHSCN010000006">
    <property type="protein sequence ID" value="MFC4244837.1"/>
    <property type="molecule type" value="Genomic_DNA"/>
</dbReference>
<accession>A0ABV8Q8Z3</accession>
<comment type="caution">
    <text evidence="6">The sequence shown here is derived from an EMBL/GenBank/DDBJ whole genome shotgun (WGS) entry which is preliminary data.</text>
</comment>
<dbReference type="Pfam" id="PF13520">
    <property type="entry name" value="AA_permease_2"/>
    <property type="match status" value="1"/>
</dbReference>
<feature type="transmembrane region" description="Helical" evidence="5">
    <location>
        <begin position="508"/>
        <end position="527"/>
    </location>
</feature>
<feature type="transmembrane region" description="Helical" evidence="5">
    <location>
        <begin position="424"/>
        <end position="440"/>
    </location>
</feature>
<dbReference type="InterPro" id="IPR002293">
    <property type="entry name" value="AA/rel_permease1"/>
</dbReference>
<feature type="transmembrane region" description="Helical" evidence="5">
    <location>
        <begin position="182"/>
        <end position="202"/>
    </location>
</feature>
<feature type="transmembrane region" description="Helical" evidence="5">
    <location>
        <begin position="477"/>
        <end position="496"/>
    </location>
</feature>
<evidence type="ECO:0000256" key="5">
    <source>
        <dbReference type="SAM" id="Phobius"/>
    </source>
</evidence>
<feature type="transmembrane region" description="Helical" evidence="5">
    <location>
        <begin position="144"/>
        <end position="170"/>
    </location>
</feature>
<feature type="transmembrane region" description="Helical" evidence="5">
    <location>
        <begin position="359"/>
        <end position="378"/>
    </location>
</feature>
<feature type="transmembrane region" description="Helical" evidence="5">
    <location>
        <begin position="53"/>
        <end position="71"/>
    </location>
</feature>
<organism evidence="6 7">
    <name type="scientific">Gryllotalpicola reticulitermitis</name>
    <dbReference type="NCBI Taxonomy" id="1184153"/>
    <lineage>
        <taxon>Bacteria</taxon>
        <taxon>Bacillati</taxon>
        <taxon>Actinomycetota</taxon>
        <taxon>Actinomycetes</taxon>
        <taxon>Micrococcales</taxon>
        <taxon>Microbacteriaceae</taxon>
        <taxon>Gryllotalpicola</taxon>
    </lineage>
</organism>
<dbReference type="Proteomes" id="UP001595900">
    <property type="component" value="Unassembled WGS sequence"/>
</dbReference>
<dbReference type="PIRSF" id="PIRSF006060">
    <property type="entry name" value="AA_transporter"/>
    <property type="match status" value="1"/>
</dbReference>
<evidence type="ECO:0000313" key="6">
    <source>
        <dbReference type="EMBL" id="MFC4244837.1"/>
    </source>
</evidence>
<keyword evidence="2 5" id="KW-0812">Transmembrane</keyword>
<protein>
    <submittedName>
        <fullName evidence="6">APC family permease</fullName>
    </submittedName>
</protein>
<sequence length="560" mass="60156">MTTTDTQHSGVLPNTGLKRQIGFIGLMWASAGSIIGSGWLYGAEKGLAAAGPAAIWSWVIGAVAILILALVHAELGGMYPIAGGTARFPHLAFGGVAGGSFGWFSWLQAVTVSPIEVMAMIGYWQSLAHTEHWGFGSNWQNASTGILTGQGIVVAVIIMAVFVAINFFSVRALANTNSAATWWKIGIPVLTILLLALFHFHGSNFSAGESFAPAGLKGVLSAMPTAGIIFSLLGFEQADQLAGESSNPKRDIPRAVIGSVIIGLIIYLALQIVFIAAIPSNHLMHTWAATAAHYASGPFALIATAVGLGWLAVVLYVDAVISPGGTGLIYFTATSRVSYGLSKNGYFPRIFESVTRRGVPWFGLIIAWIFGCICFLPFPSWQSLVGLITSASVLMYAGAPLAFGAFRKRLPNAERPFRLPGGQIFSPIAFIVANWIILWTGWPTDWKLGVCILIGFAIIVLNRVFRLNSTPVHFNWRAAQWLFPYLIGLGLIIFLSDWGPLKHPVFPFGWDMVVTGVFSLIIYYWAINVAVDTEGILQMAEETAVHAEQESAELGEPVAS</sequence>
<dbReference type="PANTHER" id="PTHR47547:SF1">
    <property type="entry name" value="ASPARTATE-PROTON SYMPORTER"/>
    <property type="match status" value="1"/>
</dbReference>
<feature type="transmembrane region" description="Helical" evidence="5">
    <location>
        <begin position="256"/>
        <end position="278"/>
    </location>
</feature>
<evidence type="ECO:0000256" key="2">
    <source>
        <dbReference type="ARBA" id="ARBA00022692"/>
    </source>
</evidence>